<dbReference type="PANTHER" id="PTHR36766:SF51">
    <property type="entry name" value="DISEASE RESISTANCE RPP13-LIKE PROTEIN 1"/>
    <property type="match status" value="1"/>
</dbReference>
<dbReference type="PANTHER" id="PTHR36766">
    <property type="entry name" value="PLANT BROAD-SPECTRUM MILDEW RESISTANCE PROTEIN RPW8"/>
    <property type="match status" value="1"/>
</dbReference>
<feature type="domain" description="NB-ARC" evidence="2">
    <location>
        <begin position="1"/>
        <end position="81"/>
    </location>
</feature>
<dbReference type="GO" id="GO:0043531">
    <property type="term" value="F:ADP binding"/>
    <property type="evidence" value="ECO:0007669"/>
    <property type="project" value="InterPro"/>
</dbReference>
<accession>A7KJY0</accession>
<reference evidence="3" key="1">
    <citation type="submission" date="2007-02" db="EMBL/GenBank/DDBJ databases">
        <title>Isolation and characterization of disease resistance gene analogs from hop Humulus lupulus L.</title>
        <authorList>
            <person name="Kozjak P."/>
            <person name="Javornik B."/>
        </authorList>
    </citation>
    <scope>NUCLEOTIDE SEQUENCE</scope>
</reference>
<sequence>GGMGKTTLAGLVYNDDRVKVFDVKAWVTVSDDFNITRITKTILGHVVEPKLFDDINVLNQLQVKLKEVLREGKFFFVLDDVD</sequence>
<dbReference type="GO" id="GO:0006952">
    <property type="term" value="P:defense response"/>
    <property type="evidence" value="ECO:0007669"/>
    <property type="project" value="UniProtKB-KW"/>
</dbReference>
<organism evidence="3">
    <name type="scientific">Humulus lupulus</name>
    <name type="common">European hop</name>
    <dbReference type="NCBI Taxonomy" id="3486"/>
    <lineage>
        <taxon>Eukaryota</taxon>
        <taxon>Viridiplantae</taxon>
        <taxon>Streptophyta</taxon>
        <taxon>Embryophyta</taxon>
        <taxon>Tracheophyta</taxon>
        <taxon>Spermatophyta</taxon>
        <taxon>Magnoliopsida</taxon>
        <taxon>eudicotyledons</taxon>
        <taxon>Gunneridae</taxon>
        <taxon>Pentapetalae</taxon>
        <taxon>rosids</taxon>
        <taxon>fabids</taxon>
        <taxon>Rosales</taxon>
        <taxon>Cannabaceae</taxon>
        <taxon>Humulus</taxon>
    </lineage>
</organism>
<dbReference type="InterPro" id="IPR027417">
    <property type="entry name" value="P-loop_NTPase"/>
</dbReference>
<protein>
    <submittedName>
        <fullName evidence="3">Putative RGA</fullName>
    </submittedName>
</protein>
<dbReference type="Pfam" id="PF00931">
    <property type="entry name" value="NB-ARC"/>
    <property type="match status" value="1"/>
</dbReference>
<dbReference type="InterPro" id="IPR002182">
    <property type="entry name" value="NB-ARC"/>
</dbReference>
<evidence type="ECO:0000259" key="2">
    <source>
        <dbReference type="Pfam" id="PF00931"/>
    </source>
</evidence>
<dbReference type="AlphaFoldDB" id="A7KJY0"/>
<dbReference type="SUPFAM" id="SSF52540">
    <property type="entry name" value="P-loop containing nucleoside triphosphate hydrolases"/>
    <property type="match status" value="1"/>
</dbReference>
<proteinExistence type="predicted"/>
<keyword evidence="1" id="KW-0611">Plant defense</keyword>
<dbReference type="EMBL" id="EF464276">
    <property type="protein sequence ID" value="ABS70851.1"/>
    <property type="molecule type" value="Genomic_DNA"/>
</dbReference>
<dbReference type="Gene3D" id="3.40.50.300">
    <property type="entry name" value="P-loop containing nucleotide triphosphate hydrolases"/>
    <property type="match status" value="1"/>
</dbReference>
<feature type="non-terminal residue" evidence="3">
    <location>
        <position position="1"/>
    </location>
</feature>
<name>A7KJY0_HUMLU</name>
<evidence type="ECO:0000313" key="3">
    <source>
        <dbReference type="EMBL" id="ABS70851.1"/>
    </source>
</evidence>
<evidence type="ECO:0000256" key="1">
    <source>
        <dbReference type="ARBA" id="ARBA00022821"/>
    </source>
</evidence>
<feature type="non-terminal residue" evidence="3">
    <location>
        <position position="82"/>
    </location>
</feature>